<sequence>MSRLADRVGVSRQTVYNEVGAKPELAQALVLWELGHFLEAVNAGFDERPAGGGAAASSGGGSDRDELVAAAEIACRNVFERAESNELMRAILLADHGADTELLPLLTTRADSLADAAVTVVEGRVAAYDHGLDDTRLHGLIDVLVRLVLSYVMRPQGSPAQMAELIAWTVARVLR</sequence>
<evidence type="ECO:0000313" key="2">
    <source>
        <dbReference type="EMBL" id="PRY58136.1"/>
    </source>
</evidence>
<dbReference type="AlphaFoldDB" id="A0A2T0UJT2"/>
<evidence type="ECO:0000259" key="1">
    <source>
        <dbReference type="Pfam" id="PF18556"/>
    </source>
</evidence>
<dbReference type="Proteomes" id="UP000237822">
    <property type="component" value="Unassembled WGS sequence"/>
</dbReference>
<dbReference type="SUPFAM" id="SSF46689">
    <property type="entry name" value="Homeodomain-like"/>
    <property type="match status" value="1"/>
</dbReference>
<comment type="caution">
    <text evidence="2">The sequence shown here is derived from an EMBL/GenBank/DDBJ whole genome shotgun (WGS) entry which is preliminary data.</text>
</comment>
<proteinExistence type="predicted"/>
<keyword evidence="3" id="KW-1185">Reference proteome</keyword>
<dbReference type="InterPro" id="IPR009057">
    <property type="entry name" value="Homeodomain-like_sf"/>
</dbReference>
<dbReference type="Pfam" id="PF18556">
    <property type="entry name" value="TetR_C_35"/>
    <property type="match status" value="1"/>
</dbReference>
<evidence type="ECO:0000313" key="3">
    <source>
        <dbReference type="Proteomes" id="UP000237822"/>
    </source>
</evidence>
<organism evidence="2 3">
    <name type="scientific">Knoellia remsis</name>
    <dbReference type="NCBI Taxonomy" id="407159"/>
    <lineage>
        <taxon>Bacteria</taxon>
        <taxon>Bacillati</taxon>
        <taxon>Actinomycetota</taxon>
        <taxon>Actinomycetes</taxon>
        <taxon>Micrococcales</taxon>
        <taxon>Intrasporangiaceae</taxon>
        <taxon>Knoellia</taxon>
    </lineage>
</organism>
<gene>
    <name evidence="2" type="ORF">BCF74_11360</name>
</gene>
<feature type="domain" description="HTH-type transcriptional regulator AlkX C-terminal Actinobacteria" evidence="1">
    <location>
        <begin position="68"/>
        <end position="172"/>
    </location>
</feature>
<name>A0A2T0UJT2_9MICO</name>
<reference evidence="2 3" key="1">
    <citation type="submission" date="2018-03" db="EMBL/GenBank/DDBJ databases">
        <title>Genomic Encyclopedia of Archaeal and Bacterial Type Strains, Phase II (KMG-II): from individual species to whole genera.</title>
        <authorList>
            <person name="Goeker M."/>
        </authorList>
    </citation>
    <scope>NUCLEOTIDE SEQUENCE [LARGE SCALE GENOMIC DNA]</scope>
    <source>
        <strain evidence="2 3">ATCC BAA-1496</strain>
    </source>
</reference>
<dbReference type="InterPro" id="IPR040611">
    <property type="entry name" value="AlkX_C"/>
</dbReference>
<accession>A0A2T0UJT2</accession>
<protein>
    <submittedName>
        <fullName evidence="2">TetR family transcriptional regulator</fullName>
    </submittedName>
</protein>
<dbReference type="EMBL" id="PVTI01000013">
    <property type="protein sequence ID" value="PRY58136.1"/>
    <property type="molecule type" value="Genomic_DNA"/>
</dbReference>
<dbReference type="Gene3D" id="1.10.357.10">
    <property type="entry name" value="Tetracycline Repressor, domain 2"/>
    <property type="match status" value="1"/>
</dbReference>